<comment type="caution">
    <text evidence="7">The sequence shown here is derived from an EMBL/GenBank/DDBJ whole genome shotgun (WGS) entry which is preliminary data.</text>
</comment>
<evidence type="ECO:0000259" key="6">
    <source>
        <dbReference type="PROSITE" id="PS51379"/>
    </source>
</evidence>
<dbReference type="InterPro" id="IPR050572">
    <property type="entry name" value="Fe-S_Ferredoxin"/>
</dbReference>
<evidence type="ECO:0000256" key="4">
    <source>
        <dbReference type="ARBA" id="ARBA00023014"/>
    </source>
</evidence>
<name>A0A9J6QV06_9FIRM</name>
<dbReference type="RefSeq" id="WP_269478541.1">
    <property type="nucleotide sequence ID" value="NZ_JAOSHN010000004.1"/>
</dbReference>
<dbReference type="AlphaFoldDB" id="A0A9J6QV06"/>
<keyword evidence="1" id="KW-0004">4Fe-4S</keyword>
<accession>A0A9J6QV06</accession>
<keyword evidence="2" id="KW-0479">Metal-binding</keyword>
<gene>
    <name evidence="7" type="ORF">OBO34_11285</name>
</gene>
<evidence type="ECO:0000256" key="1">
    <source>
        <dbReference type="ARBA" id="ARBA00022485"/>
    </source>
</evidence>
<dbReference type="EMBL" id="JAOSHN010000004">
    <property type="protein sequence ID" value="MCU7378939.1"/>
    <property type="molecule type" value="Genomic_DNA"/>
</dbReference>
<keyword evidence="4" id="KW-0411">Iron-sulfur</keyword>
<feature type="region of interest" description="Disordered" evidence="5">
    <location>
        <begin position="68"/>
        <end position="91"/>
    </location>
</feature>
<dbReference type="InterPro" id="IPR017896">
    <property type="entry name" value="4Fe4S_Fe-S-bd"/>
</dbReference>
<proteinExistence type="predicted"/>
<keyword evidence="3" id="KW-0408">Iron</keyword>
<dbReference type="InterPro" id="IPR017900">
    <property type="entry name" value="4Fe4S_Fe_S_CS"/>
</dbReference>
<dbReference type="PANTHER" id="PTHR43687:SF1">
    <property type="entry name" value="FERREDOXIN III"/>
    <property type="match status" value="1"/>
</dbReference>
<dbReference type="GO" id="GO:0046872">
    <property type="term" value="F:metal ion binding"/>
    <property type="evidence" value="ECO:0007669"/>
    <property type="project" value="UniProtKB-KW"/>
</dbReference>
<feature type="domain" description="4Fe-4S ferredoxin-type" evidence="6">
    <location>
        <begin position="5"/>
        <end position="34"/>
    </location>
</feature>
<dbReference type="SUPFAM" id="SSF54862">
    <property type="entry name" value="4Fe-4S ferredoxins"/>
    <property type="match status" value="1"/>
</dbReference>
<keyword evidence="8" id="KW-1185">Reference proteome</keyword>
<evidence type="ECO:0000313" key="7">
    <source>
        <dbReference type="EMBL" id="MCU7378939.1"/>
    </source>
</evidence>
<evidence type="ECO:0000256" key="2">
    <source>
        <dbReference type="ARBA" id="ARBA00022723"/>
    </source>
</evidence>
<feature type="compositionally biased region" description="Polar residues" evidence="5">
    <location>
        <begin position="80"/>
        <end position="91"/>
    </location>
</feature>
<evidence type="ECO:0000256" key="3">
    <source>
        <dbReference type="ARBA" id="ARBA00023004"/>
    </source>
</evidence>
<feature type="domain" description="4Fe-4S ferredoxin-type" evidence="6">
    <location>
        <begin position="36"/>
        <end position="66"/>
    </location>
</feature>
<dbReference type="Gene3D" id="3.30.70.20">
    <property type="match status" value="1"/>
</dbReference>
<dbReference type="Pfam" id="PF13237">
    <property type="entry name" value="Fer4_10"/>
    <property type="match status" value="1"/>
</dbReference>
<dbReference type="PROSITE" id="PS51379">
    <property type="entry name" value="4FE4S_FER_2"/>
    <property type="match status" value="2"/>
</dbReference>
<evidence type="ECO:0000256" key="5">
    <source>
        <dbReference type="SAM" id="MobiDB-lite"/>
    </source>
</evidence>
<reference evidence="7" key="1">
    <citation type="submission" date="2022-09" db="EMBL/GenBank/DDBJ databases">
        <title>Culturomic study of gut microbiota in children with autism spectrum disorder.</title>
        <authorList>
            <person name="Efimov B.A."/>
            <person name="Chaplin A.V."/>
            <person name="Sokolova S.R."/>
            <person name="Pikina A.P."/>
            <person name="Korzhanova M."/>
            <person name="Belova V."/>
            <person name="Korostin D."/>
        </authorList>
    </citation>
    <scope>NUCLEOTIDE SEQUENCE</scope>
    <source>
        <strain evidence="7">ASD5510</strain>
    </source>
</reference>
<dbReference type="GO" id="GO:0051539">
    <property type="term" value="F:4 iron, 4 sulfur cluster binding"/>
    <property type="evidence" value="ECO:0007669"/>
    <property type="project" value="UniProtKB-KW"/>
</dbReference>
<organism evidence="7 8">
    <name type="scientific">Hominibacterium faecale</name>
    <dbReference type="NCBI Taxonomy" id="2839743"/>
    <lineage>
        <taxon>Bacteria</taxon>
        <taxon>Bacillati</taxon>
        <taxon>Bacillota</taxon>
        <taxon>Clostridia</taxon>
        <taxon>Peptostreptococcales</taxon>
        <taxon>Anaerovoracaceae</taxon>
        <taxon>Hominibacterium</taxon>
    </lineage>
</organism>
<evidence type="ECO:0000313" key="8">
    <source>
        <dbReference type="Proteomes" id="UP001065549"/>
    </source>
</evidence>
<protein>
    <submittedName>
        <fullName evidence="7">Ferredoxin family protein</fullName>
    </submittedName>
</protein>
<dbReference type="PROSITE" id="PS00198">
    <property type="entry name" value="4FE4S_FER_1"/>
    <property type="match status" value="1"/>
</dbReference>
<dbReference type="Proteomes" id="UP001065549">
    <property type="component" value="Unassembled WGS sequence"/>
</dbReference>
<dbReference type="PANTHER" id="PTHR43687">
    <property type="entry name" value="ADENYLYLSULFATE REDUCTASE, BETA SUBUNIT"/>
    <property type="match status" value="1"/>
</dbReference>
<sequence length="107" mass="11897">MAKSWYPMIDIEKCAVCGRCVKQCPNGVYEEKKTSSPVIIHPENCMDHCHGCGNLCPQGAITYFGDDTGWRPPNKKQDSGELSQVGQSQTEKTTVKYRIPLSGFDIL</sequence>